<dbReference type="Proteomes" id="UP000635606">
    <property type="component" value="Unassembled WGS sequence"/>
</dbReference>
<dbReference type="InterPro" id="IPR018641">
    <property type="entry name" value="Trfase_1_rSAM/seldom-assoc"/>
</dbReference>
<name>A0A8J4EFU4_9ACTN</name>
<keyword evidence="2" id="KW-1185">Reference proteome</keyword>
<dbReference type="InterPro" id="IPR029044">
    <property type="entry name" value="Nucleotide-diphossugar_trans"/>
</dbReference>
<dbReference type="EMBL" id="BOPH01000108">
    <property type="protein sequence ID" value="GIJ73076.1"/>
    <property type="molecule type" value="Genomic_DNA"/>
</dbReference>
<dbReference type="AlphaFoldDB" id="A0A8J4EFU4"/>
<comment type="caution">
    <text evidence="1">The sequence shown here is derived from an EMBL/GenBank/DDBJ whole genome shotgun (WGS) entry which is preliminary data.</text>
</comment>
<evidence type="ECO:0008006" key="3">
    <source>
        <dbReference type="Google" id="ProtNLM"/>
    </source>
</evidence>
<proteinExistence type="predicted"/>
<organism evidence="1 2">
    <name type="scientific">Virgisporangium ochraceum</name>
    <dbReference type="NCBI Taxonomy" id="65505"/>
    <lineage>
        <taxon>Bacteria</taxon>
        <taxon>Bacillati</taxon>
        <taxon>Actinomycetota</taxon>
        <taxon>Actinomycetes</taxon>
        <taxon>Micromonosporales</taxon>
        <taxon>Micromonosporaceae</taxon>
        <taxon>Virgisporangium</taxon>
    </lineage>
</organism>
<accession>A0A8J4EFU4</accession>
<dbReference type="Pfam" id="PF09837">
    <property type="entry name" value="DUF2064"/>
    <property type="match status" value="1"/>
</dbReference>
<evidence type="ECO:0000313" key="2">
    <source>
        <dbReference type="Proteomes" id="UP000635606"/>
    </source>
</evidence>
<dbReference type="Gene3D" id="3.90.550.10">
    <property type="entry name" value="Spore Coat Polysaccharide Biosynthesis Protein SpsA, Chain A"/>
    <property type="match status" value="1"/>
</dbReference>
<protein>
    <recommendedName>
        <fullName evidence="3">Glycosyltransferase</fullName>
    </recommendedName>
</protein>
<dbReference type="PANTHER" id="PTHR36529:SF1">
    <property type="entry name" value="GLYCOSYLTRANSFERASE"/>
    <property type="match status" value="1"/>
</dbReference>
<reference evidence="1" key="1">
    <citation type="submission" date="2021-01" db="EMBL/GenBank/DDBJ databases">
        <title>Whole genome shotgun sequence of Virgisporangium ochraceum NBRC 16418.</title>
        <authorList>
            <person name="Komaki H."/>
            <person name="Tamura T."/>
        </authorList>
    </citation>
    <scope>NUCLEOTIDE SEQUENCE</scope>
    <source>
        <strain evidence="1">NBRC 16418</strain>
    </source>
</reference>
<dbReference type="SUPFAM" id="SSF53448">
    <property type="entry name" value="Nucleotide-diphospho-sugar transferases"/>
    <property type="match status" value="1"/>
</dbReference>
<evidence type="ECO:0000313" key="1">
    <source>
        <dbReference type="EMBL" id="GIJ73076.1"/>
    </source>
</evidence>
<dbReference type="PANTHER" id="PTHR36529">
    <property type="entry name" value="SLL1095 PROTEIN"/>
    <property type="match status" value="1"/>
</dbReference>
<sequence length="205" mass="21059">MNVLVMAKAPVPGRVKTRLCPPCTPEQAASVAAAALADTLAAVGTGTLVLSGRYDAPAGWGVVPQRGDGLGERLRHAFVDAGTTSLLVGMDTPQVTSALLDEAAATLRTDGVDAVLGPAADGGWWTLGLRDPYHADVLVDVPMSTDRTGELTLAALLHRELRVVVLPTLRDVDTADDAHAVARECAAGSAFARAVAAHVPTGVRA</sequence>
<gene>
    <name evidence="1" type="ORF">Voc01_079930</name>
</gene>